<name>A0ABS1CME0_9GAMM</name>
<dbReference type="SUPFAM" id="SSF46785">
    <property type="entry name" value="Winged helix' DNA-binding domain"/>
    <property type="match status" value="1"/>
</dbReference>
<organism evidence="16 17">
    <name type="scientific">Thiohalocapsa halophila</name>
    <dbReference type="NCBI Taxonomy" id="69359"/>
    <lineage>
        <taxon>Bacteria</taxon>
        <taxon>Pseudomonadati</taxon>
        <taxon>Pseudomonadota</taxon>
        <taxon>Gammaproteobacteria</taxon>
        <taxon>Chromatiales</taxon>
        <taxon>Chromatiaceae</taxon>
        <taxon>Thiohalocapsa</taxon>
    </lineage>
</organism>
<accession>A0ABS1CME0</accession>
<comment type="similarity">
    <text evidence="1 12 13">Belongs to the peptidase S24 family.</text>
</comment>
<dbReference type="InterPro" id="IPR006199">
    <property type="entry name" value="LexA_DNA-bd_dom"/>
</dbReference>
<evidence type="ECO:0000313" key="17">
    <source>
        <dbReference type="Proteomes" id="UP000748752"/>
    </source>
</evidence>
<evidence type="ECO:0000256" key="5">
    <source>
        <dbReference type="ARBA" id="ARBA00022801"/>
    </source>
</evidence>
<keyword evidence="10 12" id="KW-0234">DNA repair</keyword>
<keyword evidence="3 12" id="KW-0235">DNA replication</keyword>
<dbReference type="PANTHER" id="PTHR33516:SF2">
    <property type="entry name" value="LEXA REPRESSOR-RELATED"/>
    <property type="match status" value="1"/>
</dbReference>
<dbReference type="Gene3D" id="2.10.109.10">
    <property type="entry name" value="Umud Fragment, subunit A"/>
    <property type="match status" value="1"/>
</dbReference>
<evidence type="ECO:0000256" key="2">
    <source>
        <dbReference type="ARBA" id="ARBA00022491"/>
    </source>
</evidence>
<dbReference type="EC" id="3.4.21.88" evidence="12"/>
<evidence type="ECO:0000256" key="6">
    <source>
        <dbReference type="ARBA" id="ARBA00022813"/>
    </source>
</evidence>
<dbReference type="SUPFAM" id="SSF51306">
    <property type="entry name" value="LexA/Signal peptidase"/>
    <property type="match status" value="1"/>
</dbReference>
<keyword evidence="2 12" id="KW-0678">Repressor</keyword>
<dbReference type="Pfam" id="PF01726">
    <property type="entry name" value="LexA_DNA_bind"/>
    <property type="match status" value="1"/>
</dbReference>
<dbReference type="InterPro" id="IPR006200">
    <property type="entry name" value="LexA"/>
</dbReference>
<evidence type="ECO:0000259" key="14">
    <source>
        <dbReference type="Pfam" id="PF00717"/>
    </source>
</evidence>
<keyword evidence="7 12" id="KW-0805">Transcription regulation</keyword>
<evidence type="ECO:0000256" key="9">
    <source>
        <dbReference type="ARBA" id="ARBA00023163"/>
    </source>
</evidence>
<keyword evidence="5 12" id="KW-0378">Hydrolase</keyword>
<dbReference type="InterPro" id="IPR036388">
    <property type="entry name" value="WH-like_DNA-bd_sf"/>
</dbReference>
<dbReference type="InterPro" id="IPR036390">
    <property type="entry name" value="WH_DNA-bd_sf"/>
</dbReference>
<gene>
    <name evidence="12" type="primary">lexA</name>
    <name evidence="16" type="ORF">CKO31_20525</name>
</gene>
<feature type="active site" description="For autocatalytic cleavage activity" evidence="12">
    <location>
        <position position="127"/>
    </location>
</feature>
<dbReference type="Pfam" id="PF00717">
    <property type="entry name" value="Peptidase_S24"/>
    <property type="match status" value="1"/>
</dbReference>
<dbReference type="HAMAP" id="MF_00015">
    <property type="entry name" value="LexA"/>
    <property type="match status" value="1"/>
</dbReference>
<feature type="domain" description="LexA repressor DNA-binding" evidence="15">
    <location>
        <begin position="2"/>
        <end position="64"/>
    </location>
</feature>
<evidence type="ECO:0000259" key="15">
    <source>
        <dbReference type="Pfam" id="PF01726"/>
    </source>
</evidence>
<dbReference type="PANTHER" id="PTHR33516">
    <property type="entry name" value="LEXA REPRESSOR"/>
    <property type="match status" value="1"/>
</dbReference>
<dbReference type="PRINTS" id="PR00726">
    <property type="entry name" value="LEXASERPTASE"/>
</dbReference>
<comment type="catalytic activity">
    <reaction evidence="12">
        <text>Hydrolysis of Ala-|-Gly bond in repressor LexA.</text>
        <dbReference type="EC" id="3.4.21.88"/>
    </reaction>
</comment>
<comment type="function">
    <text evidence="12">Represses a number of genes involved in the response to DNA damage (SOS response), including recA and lexA. In the presence of single-stranded DNA, RecA interacts with LexA causing an autocatalytic cleavage which disrupts the DNA-binding part of LexA, leading to derepression of the SOS regulon and eventually DNA repair.</text>
</comment>
<keyword evidence="11 12" id="KW-0742">SOS response</keyword>
<dbReference type="RefSeq" id="WP_200241073.1">
    <property type="nucleotide sequence ID" value="NZ_NRRV01000067.1"/>
</dbReference>
<sequence length="207" mass="22847">MALTRRQQEILDRLRRREDAGAPAPTLDELCGLLGLRSRGSLHKHIQALVAAGLVEPLHGQHRGVRLVAQPAREPAPEPAHEDLLPLLGTIAAGRPIEAIAEPEQIAVPSHLRSDRPCYVLQIAGDSLCEAGILDGDYVVIEQRDHARNGEIVVALIRGEDVTLKRILQESGRVLLYPENSAMQAMEYHPDEVLIQGVLVGQMRRYR</sequence>
<dbReference type="CDD" id="cd06529">
    <property type="entry name" value="S24_LexA-like"/>
    <property type="match status" value="1"/>
</dbReference>
<dbReference type="NCBIfam" id="TIGR00498">
    <property type="entry name" value="lexA"/>
    <property type="match status" value="1"/>
</dbReference>
<dbReference type="InterPro" id="IPR039418">
    <property type="entry name" value="LexA-like"/>
</dbReference>
<dbReference type="Gene3D" id="1.10.10.10">
    <property type="entry name" value="Winged helix-like DNA-binding domain superfamily/Winged helix DNA-binding domain"/>
    <property type="match status" value="1"/>
</dbReference>
<proteinExistence type="inferred from homology"/>
<evidence type="ECO:0000256" key="3">
    <source>
        <dbReference type="ARBA" id="ARBA00022705"/>
    </source>
</evidence>
<evidence type="ECO:0000256" key="10">
    <source>
        <dbReference type="ARBA" id="ARBA00023204"/>
    </source>
</evidence>
<evidence type="ECO:0000256" key="1">
    <source>
        <dbReference type="ARBA" id="ARBA00007484"/>
    </source>
</evidence>
<feature type="site" description="Cleavage; by autolysis" evidence="12">
    <location>
        <begin position="93"/>
        <end position="94"/>
    </location>
</feature>
<evidence type="ECO:0000256" key="8">
    <source>
        <dbReference type="ARBA" id="ARBA00023125"/>
    </source>
</evidence>
<evidence type="ECO:0000256" key="7">
    <source>
        <dbReference type="ARBA" id="ARBA00023015"/>
    </source>
</evidence>
<feature type="active site" description="For autocatalytic cleavage activity" evidence="12">
    <location>
        <position position="165"/>
    </location>
</feature>
<dbReference type="Proteomes" id="UP000748752">
    <property type="component" value="Unassembled WGS sequence"/>
</dbReference>
<keyword evidence="17" id="KW-1185">Reference proteome</keyword>
<keyword evidence="9 12" id="KW-0804">Transcription</keyword>
<dbReference type="InterPro" id="IPR050077">
    <property type="entry name" value="LexA_repressor"/>
</dbReference>
<feature type="domain" description="Peptidase S24/S26A/S26B/S26C" evidence="14">
    <location>
        <begin position="86"/>
        <end position="200"/>
    </location>
</feature>
<dbReference type="EMBL" id="NRRV01000067">
    <property type="protein sequence ID" value="MBK1633092.1"/>
    <property type="molecule type" value="Genomic_DNA"/>
</dbReference>
<evidence type="ECO:0000256" key="13">
    <source>
        <dbReference type="RuleBase" id="RU003991"/>
    </source>
</evidence>
<reference evidence="16 17" key="1">
    <citation type="journal article" date="2020" name="Microorganisms">
        <title>Osmotic Adaptation and Compatible Solute Biosynthesis of Phototrophic Bacteria as Revealed from Genome Analyses.</title>
        <authorList>
            <person name="Imhoff J.F."/>
            <person name="Rahn T."/>
            <person name="Kunzel S."/>
            <person name="Keller A."/>
            <person name="Neulinger S.C."/>
        </authorList>
    </citation>
    <scope>NUCLEOTIDE SEQUENCE [LARGE SCALE GENOMIC DNA]</scope>
    <source>
        <strain evidence="16 17">DSM 6210</strain>
    </source>
</reference>
<evidence type="ECO:0000256" key="11">
    <source>
        <dbReference type="ARBA" id="ARBA00023236"/>
    </source>
</evidence>
<keyword evidence="8 12" id="KW-0238">DNA-binding</keyword>
<comment type="subunit">
    <text evidence="12">Homodimer.</text>
</comment>
<feature type="DNA-binding region" description="H-T-H motif" evidence="12">
    <location>
        <begin position="27"/>
        <end position="47"/>
    </location>
</feature>
<evidence type="ECO:0000313" key="16">
    <source>
        <dbReference type="EMBL" id="MBK1633092.1"/>
    </source>
</evidence>
<dbReference type="InterPro" id="IPR006197">
    <property type="entry name" value="Peptidase_S24_LexA"/>
</dbReference>
<keyword evidence="4 12" id="KW-0227">DNA damage</keyword>
<evidence type="ECO:0000256" key="4">
    <source>
        <dbReference type="ARBA" id="ARBA00022763"/>
    </source>
</evidence>
<evidence type="ECO:0000256" key="12">
    <source>
        <dbReference type="HAMAP-Rule" id="MF_00015"/>
    </source>
</evidence>
<comment type="caution">
    <text evidence="16">The sequence shown here is derived from an EMBL/GenBank/DDBJ whole genome shotgun (WGS) entry which is preliminary data.</text>
</comment>
<keyword evidence="6 12" id="KW-0068">Autocatalytic cleavage</keyword>
<protein>
    <recommendedName>
        <fullName evidence="12">LexA repressor</fullName>
        <ecNumber evidence="12">3.4.21.88</ecNumber>
    </recommendedName>
</protein>
<dbReference type="InterPro" id="IPR036286">
    <property type="entry name" value="LexA/Signal_pep-like_sf"/>
</dbReference>
<dbReference type="InterPro" id="IPR015927">
    <property type="entry name" value="Peptidase_S24_S26A/B/C"/>
</dbReference>